<organism evidence="1 2">
    <name type="scientific">Heliorestis acidaminivorans</name>
    <dbReference type="NCBI Taxonomy" id="553427"/>
    <lineage>
        <taxon>Bacteria</taxon>
        <taxon>Bacillati</taxon>
        <taxon>Bacillota</taxon>
        <taxon>Clostridia</taxon>
        <taxon>Eubacteriales</taxon>
        <taxon>Heliobacteriaceae</taxon>
        <taxon>Heliorestis</taxon>
    </lineage>
</organism>
<comment type="caution">
    <text evidence="1">The sequence shown here is derived from an EMBL/GenBank/DDBJ whole genome shotgun (WGS) entry which is preliminary data.</text>
</comment>
<reference evidence="1 2" key="1">
    <citation type="submission" date="2019-10" db="EMBL/GenBank/DDBJ databases">
        <title>Whole-genome sequence of the extremophile Heliorestis acidaminivorans DSM 24790.</title>
        <authorList>
            <person name="Kyndt J.A."/>
            <person name="Meyer T.E."/>
        </authorList>
    </citation>
    <scope>NUCLEOTIDE SEQUENCE [LARGE SCALE GENOMIC DNA]</scope>
    <source>
        <strain evidence="1 2">DSM 24790</strain>
    </source>
</reference>
<dbReference type="OrthoDB" id="2082259at2"/>
<proteinExistence type="predicted"/>
<dbReference type="EMBL" id="WBXO01000001">
    <property type="protein sequence ID" value="KAB2954149.1"/>
    <property type="molecule type" value="Genomic_DNA"/>
</dbReference>
<accession>A0A6I0EWI6</accession>
<keyword evidence="2" id="KW-1185">Reference proteome</keyword>
<dbReference type="Proteomes" id="UP000468766">
    <property type="component" value="Unassembled WGS sequence"/>
</dbReference>
<dbReference type="AlphaFoldDB" id="A0A6I0EWI6"/>
<protein>
    <submittedName>
        <fullName evidence="1">Uncharacterized protein</fullName>
    </submittedName>
</protein>
<evidence type="ECO:0000313" key="1">
    <source>
        <dbReference type="EMBL" id="KAB2954149.1"/>
    </source>
</evidence>
<name>A0A6I0EWI6_9FIRM</name>
<sequence length="111" mass="13127">MEEWTLKTGERPYRIIIALNDGTKEGLESLHFFSKIKENDMIDCYIVFDYGEKKSTRQAKDFPLDQIEFFIEGIKKRCPLRCQQINGDEEEELAFEVWEHFFGRNNKVLAG</sequence>
<dbReference type="RefSeq" id="WP_151617594.1">
    <property type="nucleotide sequence ID" value="NZ_WBXO01000001.1"/>
</dbReference>
<gene>
    <name evidence="1" type="ORF">F9B85_00130</name>
</gene>
<evidence type="ECO:0000313" key="2">
    <source>
        <dbReference type="Proteomes" id="UP000468766"/>
    </source>
</evidence>